<dbReference type="InterPro" id="IPR009057">
    <property type="entry name" value="Homeodomain-like_sf"/>
</dbReference>
<protein>
    <submittedName>
        <fullName evidence="4">TetR/AcrR family transcriptional regulator</fullName>
    </submittedName>
</protein>
<evidence type="ECO:0000256" key="1">
    <source>
        <dbReference type="ARBA" id="ARBA00023125"/>
    </source>
</evidence>
<evidence type="ECO:0000313" key="4">
    <source>
        <dbReference type="EMBL" id="GAA2737060.1"/>
    </source>
</evidence>
<organism evidence="4 5">
    <name type="scientific">Actinocorallia aurantiaca</name>
    <dbReference type="NCBI Taxonomy" id="46204"/>
    <lineage>
        <taxon>Bacteria</taxon>
        <taxon>Bacillati</taxon>
        <taxon>Actinomycetota</taxon>
        <taxon>Actinomycetes</taxon>
        <taxon>Streptosporangiales</taxon>
        <taxon>Thermomonosporaceae</taxon>
        <taxon>Actinocorallia</taxon>
    </lineage>
</organism>
<accession>A0ABN3UR41</accession>
<dbReference type="RefSeq" id="WP_344456617.1">
    <property type="nucleotide sequence ID" value="NZ_BAAATZ010000034.1"/>
</dbReference>
<keyword evidence="1 2" id="KW-0238">DNA-binding</keyword>
<evidence type="ECO:0000259" key="3">
    <source>
        <dbReference type="PROSITE" id="PS50977"/>
    </source>
</evidence>
<dbReference type="InterPro" id="IPR001647">
    <property type="entry name" value="HTH_TetR"/>
</dbReference>
<feature type="DNA-binding region" description="H-T-H motif" evidence="2">
    <location>
        <begin position="39"/>
        <end position="58"/>
    </location>
</feature>
<dbReference type="Gene3D" id="1.10.357.10">
    <property type="entry name" value="Tetracycline Repressor, domain 2"/>
    <property type="match status" value="1"/>
</dbReference>
<dbReference type="PROSITE" id="PS50977">
    <property type="entry name" value="HTH_TETR_2"/>
    <property type="match status" value="1"/>
</dbReference>
<comment type="caution">
    <text evidence="4">The sequence shown here is derived from an EMBL/GenBank/DDBJ whole genome shotgun (WGS) entry which is preliminary data.</text>
</comment>
<dbReference type="PANTHER" id="PTHR30055:SF226">
    <property type="entry name" value="HTH-TYPE TRANSCRIPTIONAL REGULATOR PKSA"/>
    <property type="match status" value="1"/>
</dbReference>
<gene>
    <name evidence="4" type="ORF">GCM10010439_65680</name>
</gene>
<evidence type="ECO:0000313" key="5">
    <source>
        <dbReference type="Proteomes" id="UP001501842"/>
    </source>
</evidence>
<sequence>MSTRAYRGRSPEQRVAERRGRLLAAGLDLWSELGWSGVSVRGVCARSGLTDRYFYESFDDRDALLLAVFDQVRDELTGRLLAVPFTGEPRAVMRTMFTVLVTALADDPRYARIAFTEPAGCPALEIRRHDALLAVAESVAEGVRSAAPEENPRDLHGTALFCVGGVGGLISAWLAGRRPEAPEELAERCTDLCARVFGV</sequence>
<feature type="domain" description="HTH tetR-type" evidence="3">
    <location>
        <begin position="16"/>
        <end position="76"/>
    </location>
</feature>
<dbReference type="InterPro" id="IPR050109">
    <property type="entry name" value="HTH-type_TetR-like_transc_reg"/>
</dbReference>
<keyword evidence="5" id="KW-1185">Reference proteome</keyword>
<name>A0ABN3UR41_9ACTN</name>
<dbReference type="SUPFAM" id="SSF46689">
    <property type="entry name" value="Homeodomain-like"/>
    <property type="match status" value="1"/>
</dbReference>
<dbReference type="PANTHER" id="PTHR30055">
    <property type="entry name" value="HTH-TYPE TRANSCRIPTIONAL REGULATOR RUTR"/>
    <property type="match status" value="1"/>
</dbReference>
<dbReference type="Proteomes" id="UP001501842">
    <property type="component" value="Unassembled WGS sequence"/>
</dbReference>
<proteinExistence type="predicted"/>
<dbReference type="Pfam" id="PF00440">
    <property type="entry name" value="TetR_N"/>
    <property type="match status" value="1"/>
</dbReference>
<evidence type="ECO:0000256" key="2">
    <source>
        <dbReference type="PROSITE-ProRule" id="PRU00335"/>
    </source>
</evidence>
<reference evidence="4 5" key="1">
    <citation type="journal article" date="2019" name="Int. J. Syst. Evol. Microbiol.">
        <title>The Global Catalogue of Microorganisms (GCM) 10K type strain sequencing project: providing services to taxonomists for standard genome sequencing and annotation.</title>
        <authorList>
            <consortium name="The Broad Institute Genomics Platform"/>
            <consortium name="The Broad Institute Genome Sequencing Center for Infectious Disease"/>
            <person name="Wu L."/>
            <person name="Ma J."/>
        </authorList>
    </citation>
    <scope>NUCLEOTIDE SEQUENCE [LARGE SCALE GENOMIC DNA]</scope>
    <source>
        <strain evidence="4 5">JCM 8201</strain>
    </source>
</reference>
<dbReference type="EMBL" id="BAAATZ010000034">
    <property type="protein sequence ID" value="GAA2737060.1"/>
    <property type="molecule type" value="Genomic_DNA"/>
</dbReference>